<dbReference type="InterPro" id="IPR022791">
    <property type="entry name" value="L-PG_synthase/AglD"/>
</dbReference>
<keyword evidence="5 7" id="KW-0472">Membrane</keyword>
<feature type="transmembrane region" description="Helical" evidence="7">
    <location>
        <begin position="302"/>
        <end position="327"/>
    </location>
</feature>
<evidence type="ECO:0000313" key="8">
    <source>
        <dbReference type="EMBL" id="CTQ32693.1"/>
    </source>
</evidence>
<sequence>MDGQITNDASPGPVANRRPGGVSPGRIRRAVVFRSLKIAICAGLLFWIVMSADLAAVWAVMSKADPLLLVLAVAMQVLGAAIVALRWQRLLAVRGVTPGFRYLWTSTVSAFFFRQFLPSVVGGDAIRSYDAWRAGATPGFTALSLVVDRLFGLLTLIGFAAVAAVSMRRVVEGLPGLWLTTGIALAIVGGGLALLMLPGQIPLPARSPARLRRIVDGMRAFDGARGIVGPCLGLSILLQVNVVTFYWVLSQALGLGVPYGAFYAIVPIAIFAMMAPFTINGIGVREVVFIFLLGLWGVDESMALAFAWTEFAVILAAGLIGGAVYAIRKGAHPREGGDVP</sequence>
<proteinExistence type="predicted"/>
<feature type="transmembrane region" description="Helical" evidence="7">
    <location>
        <begin position="67"/>
        <end position="87"/>
    </location>
</feature>
<evidence type="ECO:0000256" key="4">
    <source>
        <dbReference type="ARBA" id="ARBA00022989"/>
    </source>
</evidence>
<evidence type="ECO:0000256" key="6">
    <source>
        <dbReference type="SAM" id="MobiDB-lite"/>
    </source>
</evidence>
<feature type="transmembrane region" description="Helical" evidence="7">
    <location>
        <begin position="137"/>
        <end position="165"/>
    </location>
</feature>
<organism evidence="8 9">
    <name type="scientific">Jannaschia rubra</name>
    <dbReference type="NCBI Taxonomy" id="282197"/>
    <lineage>
        <taxon>Bacteria</taxon>
        <taxon>Pseudomonadati</taxon>
        <taxon>Pseudomonadota</taxon>
        <taxon>Alphaproteobacteria</taxon>
        <taxon>Rhodobacterales</taxon>
        <taxon>Roseobacteraceae</taxon>
        <taxon>Jannaschia</taxon>
    </lineage>
</organism>
<dbReference type="AlphaFoldDB" id="A0A0M6XR56"/>
<evidence type="ECO:0000256" key="3">
    <source>
        <dbReference type="ARBA" id="ARBA00022692"/>
    </source>
</evidence>
<evidence type="ECO:0000256" key="7">
    <source>
        <dbReference type="SAM" id="Phobius"/>
    </source>
</evidence>
<reference evidence="8 9" key="1">
    <citation type="submission" date="2015-07" db="EMBL/GenBank/DDBJ databases">
        <authorList>
            <person name="Noorani M."/>
        </authorList>
    </citation>
    <scope>NUCLEOTIDE SEQUENCE [LARGE SCALE GENOMIC DNA]</scope>
    <source>
        <strain evidence="8 9">CECT 5088</strain>
    </source>
</reference>
<dbReference type="PANTHER" id="PTHR40277">
    <property type="entry name" value="BLL5419 PROTEIN"/>
    <property type="match status" value="1"/>
</dbReference>
<comment type="subcellular location">
    <subcellularLocation>
        <location evidence="1">Cell membrane</location>
        <topology evidence="1">Multi-pass membrane protein</topology>
    </subcellularLocation>
</comment>
<feature type="transmembrane region" description="Helical" evidence="7">
    <location>
        <begin position="177"/>
        <end position="197"/>
    </location>
</feature>
<feature type="transmembrane region" description="Helical" evidence="7">
    <location>
        <begin position="227"/>
        <end position="249"/>
    </location>
</feature>
<feature type="transmembrane region" description="Helical" evidence="7">
    <location>
        <begin position="36"/>
        <end position="61"/>
    </location>
</feature>
<keyword evidence="2" id="KW-1003">Cell membrane</keyword>
<dbReference type="STRING" id="282197.SAMN04488517_101628"/>
<evidence type="ECO:0000313" key="9">
    <source>
        <dbReference type="Proteomes" id="UP000048908"/>
    </source>
</evidence>
<feature type="transmembrane region" description="Helical" evidence="7">
    <location>
        <begin position="99"/>
        <end position="117"/>
    </location>
</feature>
<evidence type="ECO:0000256" key="5">
    <source>
        <dbReference type="ARBA" id="ARBA00023136"/>
    </source>
</evidence>
<evidence type="ECO:0000256" key="2">
    <source>
        <dbReference type="ARBA" id="ARBA00022475"/>
    </source>
</evidence>
<dbReference type="GO" id="GO:0005886">
    <property type="term" value="C:plasma membrane"/>
    <property type="evidence" value="ECO:0007669"/>
    <property type="project" value="UniProtKB-SubCell"/>
</dbReference>
<keyword evidence="9" id="KW-1185">Reference proteome</keyword>
<gene>
    <name evidence="8" type="ORF">JAN5088_01465</name>
</gene>
<dbReference type="Proteomes" id="UP000048908">
    <property type="component" value="Unassembled WGS sequence"/>
</dbReference>
<dbReference type="PANTHER" id="PTHR40277:SF1">
    <property type="entry name" value="BLL5419 PROTEIN"/>
    <property type="match status" value="1"/>
</dbReference>
<dbReference type="EMBL" id="CXPG01000014">
    <property type="protein sequence ID" value="CTQ32693.1"/>
    <property type="molecule type" value="Genomic_DNA"/>
</dbReference>
<name>A0A0M6XR56_9RHOB</name>
<feature type="region of interest" description="Disordered" evidence="6">
    <location>
        <begin position="1"/>
        <end position="21"/>
    </location>
</feature>
<keyword evidence="4 7" id="KW-1133">Transmembrane helix</keyword>
<feature type="transmembrane region" description="Helical" evidence="7">
    <location>
        <begin position="261"/>
        <end position="282"/>
    </location>
</feature>
<dbReference type="Pfam" id="PF03706">
    <property type="entry name" value="LPG_synthase_TM"/>
    <property type="match status" value="1"/>
</dbReference>
<accession>A0A0M6XR56</accession>
<protein>
    <submittedName>
        <fullName evidence="8">Uncharacterized protein</fullName>
    </submittedName>
</protein>
<keyword evidence="3 7" id="KW-0812">Transmembrane</keyword>
<dbReference type="RefSeq" id="WP_082429859.1">
    <property type="nucleotide sequence ID" value="NZ_FOOS01000001.1"/>
</dbReference>
<evidence type="ECO:0000256" key="1">
    <source>
        <dbReference type="ARBA" id="ARBA00004651"/>
    </source>
</evidence>